<sequence>MFSSQFFSEISTIGLQQWNTLAQHDLFCRYEWLAALEHSQCVTHKTGWQPQHLAVYQDSQLIALVPGYIKSHSYGEYVFDWSWAEAYENHHLAYYPKWLSGIPFTPITGRRILTLELTDEIVEYICQVLQQAMTLKQWSSTHINFLTEAGHFSNTMMVRHAVQFHWQNKYFQCFDDFLATMTARKRKMIKKERNHISAQSLDIVWLSGDDISTEHMQGFFACYQQTYLKRSGHSGYLNWAFFNEIKHSMSNNIHLCIAYSNQALVAASLYLSDGDTLYGRYWGSLADYQHLHFELCYYQGIEFAIHNKLNRFDAGAQGEHKLTRGFEPVITYSAHQVAHPMFASAITDFIARERTHVAQYAEQCLTQLPFKDQ</sequence>
<evidence type="ECO:0008006" key="3">
    <source>
        <dbReference type="Google" id="ProtNLM"/>
    </source>
</evidence>
<evidence type="ECO:0000313" key="1">
    <source>
        <dbReference type="EMBL" id="MBE0366701.1"/>
    </source>
</evidence>
<accession>A0ABR9E6T1</accession>
<proteinExistence type="predicted"/>
<evidence type="ECO:0000313" key="2">
    <source>
        <dbReference type="Proteomes" id="UP000615755"/>
    </source>
</evidence>
<organism evidence="1 2">
    <name type="scientific">Pseudoalteromonas aurantia 208</name>
    <dbReference type="NCBI Taxonomy" id="1314867"/>
    <lineage>
        <taxon>Bacteria</taxon>
        <taxon>Pseudomonadati</taxon>
        <taxon>Pseudomonadota</taxon>
        <taxon>Gammaproteobacteria</taxon>
        <taxon>Alteromonadales</taxon>
        <taxon>Pseudoalteromonadaceae</taxon>
        <taxon>Pseudoalteromonas</taxon>
    </lineage>
</organism>
<dbReference type="PANTHER" id="PTHR47017:SF1">
    <property type="entry name" value="ACYL-COA"/>
    <property type="match status" value="1"/>
</dbReference>
<name>A0ABR9E6T1_9GAMM</name>
<dbReference type="SUPFAM" id="SSF55729">
    <property type="entry name" value="Acyl-CoA N-acyltransferases (Nat)"/>
    <property type="match status" value="1"/>
</dbReference>
<dbReference type="Proteomes" id="UP000615755">
    <property type="component" value="Unassembled WGS sequence"/>
</dbReference>
<dbReference type="RefSeq" id="WP_225738261.1">
    <property type="nucleotide sequence ID" value="NZ_AQGV01000010.1"/>
</dbReference>
<keyword evidence="2" id="KW-1185">Reference proteome</keyword>
<dbReference type="Gene3D" id="3.40.630.30">
    <property type="match status" value="1"/>
</dbReference>
<comment type="caution">
    <text evidence="1">The sequence shown here is derived from an EMBL/GenBank/DDBJ whole genome shotgun (WGS) entry which is preliminary data.</text>
</comment>
<reference evidence="1 2" key="1">
    <citation type="submission" date="2015-03" db="EMBL/GenBank/DDBJ databases">
        <title>Genome sequence of Pseudoalteromonas aurantia.</title>
        <authorList>
            <person name="Xie B.-B."/>
            <person name="Rong J.-C."/>
            <person name="Qin Q.-L."/>
            <person name="Zhang Y.-Z."/>
        </authorList>
    </citation>
    <scope>NUCLEOTIDE SEQUENCE [LARGE SCALE GENOMIC DNA]</scope>
    <source>
        <strain evidence="1 2">208</strain>
    </source>
</reference>
<dbReference type="Pfam" id="PF04339">
    <property type="entry name" value="FemAB_like"/>
    <property type="match status" value="1"/>
</dbReference>
<dbReference type="InterPro" id="IPR007434">
    <property type="entry name" value="FemAB-like"/>
</dbReference>
<dbReference type="InterPro" id="IPR016181">
    <property type="entry name" value="Acyl_CoA_acyltransferase"/>
</dbReference>
<protein>
    <recommendedName>
        <fullName evidence="3">N-acetyltransferase</fullName>
    </recommendedName>
</protein>
<dbReference type="PANTHER" id="PTHR47017">
    <property type="entry name" value="ACYL-COA"/>
    <property type="match status" value="1"/>
</dbReference>
<gene>
    <name evidence="1" type="ORF">PAUR_a3758</name>
</gene>
<dbReference type="EMBL" id="AQGV01000010">
    <property type="protein sequence ID" value="MBE0366701.1"/>
    <property type="molecule type" value="Genomic_DNA"/>
</dbReference>